<evidence type="ECO:0000256" key="3">
    <source>
        <dbReference type="ARBA" id="ARBA00016337"/>
    </source>
</evidence>
<dbReference type="InterPro" id="IPR024932">
    <property type="entry name" value="ApbE"/>
</dbReference>
<evidence type="ECO:0000313" key="13">
    <source>
        <dbReference type="Proteomes" id="UP000782705"/>
    </source>
</evidence>
<keyword evidence="5 11" id="KW-0808">Transferase</keyword>
<evidence type="ECO:0000256" key="9">
    <source>
        <dbReference type="ARBA" id="ARBA00031306"/>
    </source>
</evidence>
<dbReference type="Gene3D" id="3.10.520.10">
    <property type="entry name" value="ApbE-like domains"/>
    <property type="match status" value="1"/>
</dbReference>
<evidence type="ECO:0000256" key="1">
    <source>
        <dbReference type="ARBA" id="ARBA00001946"/>
    </source>
</evidence>
<organism evidence="12 13">
    <name type="scientific">Candidatus Enterococcus willemsii</name>
    <dbReference type="NCBI Taxonomy" id="1857215"/>
    <lineage>
        <taxon>Bacteria</taxon>
        <taxon>Bacillati</taxon>
        <taxon>Bacillota</taxon>
        <taxon>Bacilli</taxon>
        <taxon>Lactobacillales</taxon>
        <taxon>Enterococcaceae</taxon>
        <taxon>Enterococcus</taxon>
    </lineage>
</organism>
<keyword evidence="13" id="KW-1185">Reference proteome</keyword>
<dbReference type="PIRSF" id="PIRSF006268">
    <property type="entry name" value="ApbE"/>
    <property type="match status" value="1"/>
</dbReference>
<name>A0ABQ6YWB8_9ENTE</name>
<gene>
    <name evidence="12" type="ORF">BAU17_09490</name>
</gene>
<dbReference type="EMBL" id="MAEL01000062">
    <property type="protein sequence ID" value="KAF1301046.1"/>
    <property type="molecule type" value="Genomic_DNA"/>
</dbReference>
<sequence>METKIIHLMGTVIQLQIAHETPKPILEEAERRLRIYEKRFSANDANSELMAVNKNAGIQAVQVHPELYELIKIGQLHSVAPNSRMNIAIGPLVQTWRIGFADAKVPTDEEVQQKLSQTNPQAIICDDAQSTVFLAKADMAIDLGALAKGYFADLLRTYFEEVGVQSALINLGGNLVVYGPCPNRTSGMWKIGIQDPLKERNHYLLSLNVQNRSIVTSGIYERQLVHKGKTYHHILNPQTGYPAETDVVSLTIVSKHSLDGEIWTTRLFGQNANEILLQLNQLAEIDGIIVTSQQILFSEGIKKYL</sequence>
<keyword evidence="4 11" id="KW-0285">Flavoprotein</keyword>
<evidence type="ECO:0000256" key="10">
    <source>
        <dbReference type="ARBA" id="ARBA00048540"/>
    </source>
</evidence>
<proteinExistence type="inferred from homology"/>
<dbReference type="RefSeq" id="WP_161903368.1">
    <property type="nucleotide sequence ID" value="NZ_MAEL01000062.1"/>
</dbReference>
<dbReference type="Pfam" id="PF02424">
    <property type="entry name" value="ApbE"/>
    <property type="match status" value="1"/>
</dbReference>
<evidence type="ECO:0000256" key="4">
    <source>
        <dbReference type="ARBA" id="ARBA00022630"/>
    </source>
</evidence>
<comment type="similarity">
    <text evidence="11">Belongs to the ApbE family.</text>
</comment>
<evidence type="ECO:0000256" key="6">
    <source>
        <dbReference type="ARBA" id="ARBA00022723"/>
    </source>
</evidence>
<evidence type="ECO:0000256" key="7">
    <source>
        <dbReference type="ARBA" id="ARBA00022827"/>
    </source>
</evidence>
<dbReference type="SUPFAM" id="SSF143631">
    <property type="entry name" value="ApbE-like"/>
    <property type="match status" value="1"/>
</dbReference>
<comment type="caution">
    <text evidence="12">The sequence shown here is derived from an EMBL/GenBank/DDBJ whole genome shotgun (WGS) entry which is preliminary data.</text>
</comment>
<evidence type="ECO:0000256" key="8">
    <source>
        <dbReference type="ARBA" id="ARBA00022842"/>
    </source>
</evidence>
<evidence type="ECO:0000256" key="2">
    <source>
        <dbReference type="ARBA" id="ARBA00011955"/>
    </source>
</evidence>
<evidence type="ECO:0000313" key="12">
    <source>
        <dbReference type="EMBL" id="KAF1301046.1"/>
    </source>
</evidence>
<dbReference type="EC" id="2.7.1.180" evidence="2 11"/>
<dbReference type="InterPro" id="IPR003374">
    <property type="entry name" value="ApbE-like_sf"/>
</dbReference>
<accession>A0ABQ6YWB8</accession>
<dbReference type="Proteomes" id="UP000782705">
    <property type="component" value="Unassembled WGS sequence"/>
</dbReference>
<evidence type="ECO:0000256" key="5">
    <source>
        <dbReference type="ARBA" id="ARBA00022679"/>
    </source>
</evidence>
<comment type="catalytic activity">
    <reaction evidence="10 11">
        <text>L-threonyl-[protein] + FAD = FMN-L-threonyl-[protein] + AMP + H(+)</text>
        <dbReference type="Rhea" id="RHEA:36847"/>
        <dbReference type="Rhea" id="RHEA-COMP:11060"/>
        <dbReference type="Rhea" id="RHEA-COMP:11061"/>
        <dbReference type="ChEBI" id="CHEBI:15378"/>
        <dbReference type="ChEBI" id="CHEBI:30013"/>
        <dbReference type="ChEBI" id="CHEBI:57692"/>
        <dbReference type="ChEBI" id="CHEBI:74257"/>
        <dbReference type="ChEBI" id="CHEBI:456215"/>
        <dbReference type="EC" id="2.7.1.180"/>
    </reaction>
</comment>
<keyword evidence="8 11" id="KW-0460">Magnesium</keyword>
<keyword evidence="6 11" id="KW-0479">Metal-binding</keyword>
<reference evidence="12 13" key="1">
    <citation type="submission" date="2016-06" db="EMBL/GenBank/DDBJ databases">
        <title>Four novel species of enterococci isolated from chicken manure.</title>
        <authorList>
            <person name="Van Tyne D."/>
        </authorList>
    </citation>
    <scope>NUCLEOTIDE SEQUENCE [LARGE SCALE GENOMIC DNA]</scope>
    <source>
        <strain evidence="12 13">CU12B</strain>
    </source>
</reference>
<keyword evidence="7 11" id="KW-0274">FAD</keyword>
<protein>
    <recommendedName>
        <fullName evidence="3 11">FAD:protein FMN transferase</fullName>
        <ecNumber evidence="2 11">2.7.1.180</ecNumber>
    </recommendedName>
    <alternativeName>
        <fullName evidence="9 11">Flavin transferase</fullName>
    </alternativeName>
</protein>
<dbReference type="PANTHER" id="PTHR30040">
    <property type="entry name" value="THIAMINE BIOSYNTHESIS LIPOPROTEIN APBE"/>
    <property type="match status" value="1"/>
</dbReference>
<dbReference type="PANTHER" id="PTHR30040:SF2">
    <property type="entry name" value="FAD:PROTEIN FMN TRANSFERASE"/>
    <property type="match status" value="1"/>
</dbReference>
<comment type="cofactor">
    <cofactor evidence="1">
        <name>Mg(2+)</name>
        <dbReference type="ChEBI" id="CHEBI:18420"/>
    </cofactor>
</comment>
<evidence type="ECO:0000256" key="11">
    <source>
        <dbReference type="PIRNR" id="PIRNR006268"/>
    </source>
</evidence>